<dbReference type="PRINTS" id="PR00046">
    <property type="entry name" value="SIGMA70FCT"/>
</dbReference>
<dbReference type="STRING" id="1801997.A3J64_02645"/>
<organism evidence="2 3">
    <name type="scientific">Candidatus Portnoybacteria bacterium RIFCSPHIGHO2_12_FULL_38_9</name>
    <dbReference type="NCBI Taxonomy" id="1801997"/>
    <lineage>
        <taxon>Bacteria</taxon>
        <taxon>Candidatus Portnoyibacteriota</taxon>
    </lineage>
</organism>
<dbReference type="PANTHER" id="PTHR30603">
    <property type="entry name" value="RNA POLYMERASE SIGMA FACTOR RPO"/>
    <property type="match status" value="1"/>
</dbReference>
<dbReference type="Gene3D" id="1.10.10.1250">
    <property type="entry name" value="RNA polymerase, subunit delta, N-terminal domain"/>
    <property type="match status" value="1"/>
</dbReference>
<dbReference type="InterPro" id="IPR050239">
    <property type="entry name" value="Sigma-70_RNA_pol_init_factors"/>
</dbReference>
<accession>A0A1G2FEM1</accession>
<gene>
    <name evidence="2" type="ORF">A3J64_02645</name>
</gene>
<dbReference type="InterPro" id="IPR000943">
    <property type="entry name" value="RNA_pol_sigma70"/>
</dbReference>
<feature type="domain" description="RNA polymerase sigma-70 region 4" evidence="1">
    <location>
        <begin position="23"/>
        <end position="71"/>
    </location>
</feature>
<dbReference type="Gene3D" id="1.10.10.10">
    <property type="entry name" value="Winged helix-like DNA-binding domain superfamily/Winged helix DNA-binding domain"/>
    <property type="match status" value="1"/>
</dbReference>
<dbReference type="InterPro" id="IPR036388">
    <property type="entry name" value="WH-like_DNA-bd_sf"/>
</dbReference>
<dbReference type="EMBL" id="MHNB01000025">
    <property type="protein sequence ID" value="OGZ36499.1"/>
    <property type="molecule type" value="Genomic_DNA"/>
</dbReference>
<name>A0A1G2FEM1_9BACT</name>
<sequence length="345" mass="39824">MNKILPTIKYEQLVSKAVERISNQRAREIIRQRFGLEDGQRKTLEAIGQKYGITRERVRQVEEAAFSVLRKNNLYDFFQPALRPINDFFDQSGQAVIEEKLLSFLANAKHPHPGRGAVFFILTVLSPYERFAETDRFYPFWTNSKNVWPKAQEMIKALIKDLEREGKVVSGDYLLDIGRKKISGLSEQALFSYLDITKEISQNCFGQFGLSAWPEINPRGVKDKAFLVFKKENRPLHFRAAADLINQYNFGSRLAHPQTVHNELIKDPRFVLVGRGIYALTDWGYQPGTILELIKGALKENGPLAKDEILKGVLKHRLVKENTVLINLQNRKWFVRDEEGRYSLK</sequence>
<reference evidence="2 3" key="1">
    <citation type="journal article" date="2016" name="Nat. Commun.">
        <title>Thousands of microbial genomes shed light on interconnected biogeochemical processes in an aquifer system.</title>
        <authorList>
            <person name="Anantharaman K."/>
            <person name="Brown C.T."/>
            <person name="Hug L.A."/>
            <person name="Sharon I."/>
            <person name="Castelle C.J."/>
            <person name="Probst A.J."/>
            <person name="Thomas B.C."/>
            <person name="Singh A."/>
            <person name="Wilkins M.J."/>
            <person name="Karaoz U."/>
            <person name="Brodie E.L."/>
            <person name="Williams K.H."/>
            <person name="Hubbard S.S."/>
            <person name="Banfield J.F."/>
        </authorList>
    </citation>
    <scope>NUCLEOTIDE SEQUENCE [LARGE SCALE GENOMIC DNA]</scope>
</reference>
<dbReference type="InterPro" id="IPR013324">
    <property type="entry name" value="RNA_pol_sigma_r3/r4-like"/>
</dbReference>
<dbReference type="GO" id="GO:0006352">
    <property type="term" value="P:DNA-templated transcription initiation"/>
    <property type="evidence" value="ECO:0007669"/>
    <property type="project" value="InterPro"/>
</dbReference>
<evidence type="ECO:0000259" key="1">
    <source>
        <dbReference type="Pfam" id="PF04545"/>
    </source>
</evidence>
<protein>
    <recommendedName>
        <fullName evidence="1">RNA polymerase sigma-70 region 4 domain-containing protein</fullName>
    </recommendedName>
</protein>
<dbReference type="Pfam" id="PF04545">
    <property type="entry name" value="Sigma70_r4"/>
    <property type="match status" value="1"/>
</dbReference>
<evidence type="ECO:0000313" key="3">
    <source>
        <dbReference type="Proteomes" id="UP000177061"/>
    </source>
</evidence>
<comment type="caution">
    <text evidence="2">The sequence shown here is derived from an EMBL/GenBank/DDBJ whole genome shotgun (WGS) entry which is preliminary data.</text>
</comment>
<evidence type="ECO:0000313" key="2">
    <source>
        <dbReference type="EMBL" id="OGZ36499.1"/>
    </source>
</evidence>
<dbReference type="GO" id="GO:0003700">
    <property type="term" value="F:DNA-binding transcription factor activity"/>
    <property type="evidence" value="ECO:0007669"/>
    <property type="project" value="InterPro"/>
</dbReference>
<dbReference type="SUPFAM" id="SSF88659">
    <property type="entry name" value="Sigma3 and sigma4 domains of RNA polymerase sigma factors"/>
    <property type="match status" value="1"/>
</dbReference>
<dbReference type="PANTHER" id="PTHR30603:SF47">
    <property type="entry name" value="RNA POLYMERASE SIGMA FACTOR SIGD, CHLOROPLASTIC"/>
    <property type="match status" value="1"/>
</dbReference>
<proteinExistence type="predicted"/>
<dbReference type="Proteomes" id="UP000177061">
    <property type="component" value="Unassembled WGS sequence"/>
</dbReference>
<dbReference type="AlphaFoldDB" id="A0A1G2FEM1"/>
<dbReference type="InterPro" id="IPR038087">
    <property type="entry name" value="RNAP_delta_N_dom_sf"/>
</dbReference>
<dbReference type="InterPro" id="IPR007630">
    <property type="entry name" value="RNA_pol_sigma70_r4"/>
</dbReference>